<keyword evidence="2" id="KW-1185">Reference proteome</keyword>
<evidence type="ECO:0000313" key="2">
    <source>
        <dbReference type="Proteomes" id="UP000248706"/>
    </source>
</evidence>
<dbReference type="EMBL" id="MCIF01000002">
    <property type="protein sequence ID" value="RAQ94942.1"/>
    <property type="molecule type" value="Genomic_DNA"/>
</dbReference>
<evidence type="ECO:0000313" key="1">
    <source>
        <dbReference type="EMBL" id="RAQ94942.1"/>
    </source>
</evidence>
<accession>A0A328VFU8</accession>
<gene>
    <name evidence="1" type="ORF">A4R35_05300</name>
</gene>
<name>A0A328VFU8_9CHLR</name>
<organism evidence="1 2">
    <name type="scientific">Thermogemmatispora tikiterensis</name>
    <dbReference type="NCBI Taxonomy" id="1825093"/>
    <lineage>
        <taxon>Bacteria</taxon>
        <taxon>Bacillati</taxon>
        <taxon>Chloroflexota</taxon>
        <taxon>Ktedonobacteria</taxon>
        <taxon>Thermogemmatisporales</taxon>
        <taxon>Thermogemmatisporaceae</taxon>
        <taxon>Thermogemmatispora</taxon>
    </lineage>
</organism>
<dbReference type="Proteomes" id="UP000248706">
    <property type="component" value="Unassembled WGS sequence"/>
</dbReference>
<protein>
    <submittedName>
        <fullName evidence="1">Uncharacterized protein</fullName>
    </submittedName>
</protein>
<reference evidence="1 2" key="1">
    <citation type="submission" date="2016-08" db="EMBL/GenBank/DDBJ databases">
        <title>Analysis of Carbohydrate Active Enzymes in Thermogemmatispora T81 Reveals Carbohydrate Degradation Ability.</title>
        <authorList>
            <person name="Tomazini A."/>
            <person name="Lal S."/>
            <person name="Stott M."/>
            <person name="Henrissat B."/>
            <person name="Polikarpov I."/>
            <person name="Sparling R."/>
            <person name="Levin D.B."/>
        </authorList>
    </citation>
    <scope>NUCLEOTIDE SEQUENCE [LARGE SCALE GENOMIC DNA]</scope>
    <source>
        <strain evidence="1 2">T81</strain>
    </source>
</reference>
<dbReference type="AlphaFoldDB" id="A0A328VFU8"/>
<sequence>MPKFCVTHFNTGKTRQNRERGRKELAARDHLKTIIFCELDHLTIASKRSNLLLQAHVLNMSGTMSVWRGSFILD</sequence>
<comment type="caution">
    <text evidence="1">The sequence shown here is derived from an EMBL/GenBank/DDBJ whole genome shotgun (WGS) entry which is preliminary data.</text>
</comment>
<proteinExistence type="predicted"/>